<dbReference type="InterPro" id="IPR011992">
    <property type="entry name" value="EF-hand-dom_pair"/>
</dbReference>
<keyword evidence="2" id="KW-1185">Reference proteome</keyword>
<organism evidence="3">
    <name type="scientific">Hydatigena taeniaeformis</name>
    <name type="common">Feline tapeworm</name>
    <name type="synonym">Taenia taeniaeformis</name>
    <dbReference type="NCBI Taxonomy" id="6205"/>
    <lineage>
        <taxon>Eukaryota</taxon>
        <taxon>Metazoa</taxon>
        <taxon>Spiralia</taxon>
        <taxon>Lophotrochozoa</taxon>
        <taxon>Platyhelminthes</taxon>
        <taxon>Cestoda</taxon>
        <taxon>Eucestoda</taxon>
        <taxon>Cyclophyllidea</taxon>
        <taxon>Taeniidae</taxon>
        <taxon>Hydatigera</taxon>
    </lineage>
</organism>
<reference evidence="3" key="1">
    <citation type="submission" date="2017-02" db="UniProtKB">
        <authorList>
            <consortium name="WormBaseParasite"/>
        </authorList>
    </citation>
    <scope>IDENTIFICATION</scope>
</reference>
<protein>
    <submittedName>
        <fullName evidence="3">EF-hand domain-containing protein</fullName>
    </submittedName>
</protein>
<evidence type="ECO:0000313" key="1">
    <source>
        <dbReference type="EMBL" id="VDM26373.1"/>
    </source>
</evidence>
<sequence>MQPLPTTPRDEEMIARLKSAFDAIAGGTGDIEAEDLRNILNRVFENKG</sequence>
<dbReference type="SUPFAM" id="SSF47473">
    <property type="entry name" value="EF-hand"/>
    <property type="match status" value="1"/>
</dbReference>
<evidence type="ECO:0000313" key="2">
    <source>
        <dbReference type="Proteomes" id="UP000274429"/>
    </source>
</evidence>
<name>A0A0R3WWN3_HYDTA</name>
<dbReference type="AlphaFoldDB" id="A0A0R3WWN3"/>
<dbReference type="STRING" id="6205.A0A0R3WWN3"/>
<evidence type="ECO:0000313" key="3">
    <source>
        <dbReference type="WBParaSite" id="TTAC_0000517301-mRNA-1"/>
    </source>
</evidence>
<accession>A0A0R3WWN3</accession>
<gene>
    <name evidence="1" type="ORF">TTAC_LOCUS5159</name>
</gene>
<dbReference type="Proteomes" id="UP000274429">
    <property type="component" value="Unassembled WGS sequence"/>
</dbReference>
<dbReference type="EMBL" id="UYWX01006434">
    <property type="protein sequence ID" value="VDM26373.1"/>
    <property type="molecule type" value="Genomic_DNA"/>
</dbReference>
<reference evidence="1 2" key="2">
    <citation type="submission" date="2018-11" db="EMBL/GenBank/DDBJ databases">
        <authorList>
            <consortium name="Pathogen Informatics"/>
        </authorList>
    </citation>
    <scope>NUCLEOTIDE SEQUENCE [LARGE SCALE GENOMIC DNA]</scope>
</reference>
<proteinExistence type="predicted"/>
<dbReference type="WBParaSite" id="TTAC_0000517301-mRNA-1">
    <property type="protein sequence ID" value="TTAC_0000517301-mRNA-1"/>
    <property type="gene ID" value="TTAC_0000517301"/>
</dbReference>